<feature type="domain" description="Pyrrolo-quinoline quinone repeat" evidence="1">
    <location>
        <begin position="438"/>
        <end position="583"/>
    </location>
</feature>
<dbReference type="Pfam" id="PF13360">
    <property type="entry name" value="PQQ_2"/>
    <property type="match status" value="1"/>
</dbReference>
<name>A0A068NXM1_FIMGI</name>
<dbReference type="SMART" id="SM00564">
    <property type="entry name" value="PQQ"/>
    <property type="match status" value="6"/>
</dbReference>
<dbReference type="InterPro" id="IPR018391">
    <property type="entry name" value="PQQ_b-propeller_rpt"/>
</dbReference>
<dbReference type="InterPro" id="IPR011047">
    <property type="entry name" value="Quinoprotein_ADH-like_sf"/>
</dbReference>
<reference evidence="2 3" key="1">
    <citation type="journal article" date="2014" name="PLoS ONE">
        <title>The first complete genome sequence of the class fimbriimonadia in the phylum armatimonadetes.</title>
        <authorList>
            <person name="Hu Z.Y."/>
            <person name="Wang Y.Z."/>
            <person name="Im W.T."/>
            <person name="Wang S.Y."/>
            <person name="Zhao G.P."/>
            <person name="Zheng H.J."/>
            <person name="Quan Z.X."/>
        </authorList>
    </citation>
    <scope>NUCLEOTIDE SEQUENCE [LARGE SCALE GENOMIC DNA]</scope>
    <source>
        <strain evidence="2">Gsoil 348</strain>
    </source>
</reference>
<organism evidence="2 3">
    <name type="scientific">Fimbriimonas ginsengisoli Gsoil 348</name>
    <dbReference type="NCBI Taxonomy" id="661478"/>
    <lineage>
        <taxon>Bacteria</taxon>
        <taxon>Bacillati</taxon>
        <taxon>Armatimonadota</taxon>
        <taxon>Fimbriimonadia</taxon>
        <taxon>Fimbriimonadales</taxon>
        <taxon>Fimbriimonadaceae</taxon>
        <taxon>Fimbriimonas</taxon>
    </lineage>
</organism>
<sequence>MAPTVSGLTLDSASVVGGTSVQGTITLAGTAGPSGYTVQVRSSDYAAANPPYTVVVPSGTTQVTFTVPTLAVATDRLTTITVKTPTSVASAPLTVSAPVLQSISATPATVKGIQVSTGTVTLSGPAPIGGLTVTVASDQSAAKPPSTVKVRTGETSVTFAIYTDLVGADVKATLTATLGAVTRSTVLNVVTQSVAFFIVDTNQPISGSDVTGTIGLDIQAPVGGVTIALSSDKIFASVPPTVTVPEGAYEARFRIRTSGIDASDAATITARGGGQEFVNRLDVLAQGLSDWSCPGGNPQHTGLATGPAAVGQIAWGTPGSSPTQPQFVFGLSKYGRVFGIRKWRWNFDLIGSTAQDGNVQWGRTFPAQYDSMPVMGIDGSIFVCSDQIIYAMNCQSGAERWRIGLPGLGLSTLTSPVVGPSGTVYLAGHGPNDLGFDESVVVALDGQTGALLWKKLLGTPGGAPKQPSVGRDGTVYVALADGTVDALYPLDGSIKWSNPLGGPTQAPSIGFDGSVYIQMNTGVLYRLANQDGAKLWSYLEKSFTALSRWPLIGPDGTVYIGATNLYAINPTNGAERWHVHLGTKTSAFGIASEGTVYAKADTLIYALNKLDGSVKWSLDIGNTQTLPVIGSDGILNYGTFAIR</sequence>
<dbReference type="SUPFAM" id="SSF50998">
    <property type="entry name" value="Quinoprotein alcohol dehydrogenase-like"/>
    <property type="match status" value="2"/>
</dbReference>
<accession>A0A068NXM1</accession>
<evidence type="ECO:0000313" key="2">
    <source>
        <dbReference type="EMBL" id="AIE86389.1"/>
    </source>
</evidence>
<dbReference type="Gene3D" id="2.40.10.480">
    <property type="match status" value="1"/>
</dbReference>
<dbReference type="InterPro" id="IPR015943">
    <property type="entry name" value="WD40/YVTN_repeat-like_dom_sf"/>
</dbReference>
<dbReference type="Proteomes" id="UP000027982">
    <property type="component" value="Chromosome"/>
</dbReference>
<dbReference type="AlphaFoldDB" id="A0A068NXM1"/>
<keyword evidence="3" id="KW-1185">Reference proteome</keyword>
<dbReference type="eggNOG" id="COG1520">
    <property type="taxonomic scope" value="Bacteria"/>
</dbReference>
<evidence type="ECO:0000313" key="3">
    <source>
        <dbReference type="Proteomes" id="UP000027982"/>
    </source>
</evidence>
<proteinExistence type="predicted"/>
<dbReference type="HOGENOM" id="CLU_425633_0_0_0"/>
<dbReference type="STRING" id="661478.OP10G_3021"/>
<dbReference type="Gene3D" id="2.130.10.10">
    <property type="entry name" value="YVTN repeat-like/Quinoprotein amine dehydrogenase"/>
    <property type="match status" value="1"/>
</dbReference>
<gene>
    <name evidence="2" type="ORF">OP10G_3021</name>
</gene>
<dbReference type="InterPro" id="IPR002372">
    <property type="entry name" value="PQQ_rpt_dom"/>
</dbReference>
<dbReference type="PANTHER" id="PTHR34512">
    <property type="entry name" value="CELL SURFACE PROTEIN"/>
    <property type="match status" value="1"/>
</dbReference>
<dbReference type="EMBL" id="CP007139">
    <property type="protein sequence ID" value="AIE86389.1"/>
    <property type="molecule type" value="Genomic_DNA"/>
</dbReference>
<dbReference type="PANTHER" id="PTHR34512:SF30">
    <property type="entry name" value="OUTER MEMBRANE PROTEIN ASSEMBLY FACTOR BAMB"/>
    <property type="match status" value="1"/>
</dbReference>
<dbReference type="Gene3D" id="2.40.128.630">
    <property type="match status" value="1"/>
</dbReference>
<protein>
    <submittedName>
        <fullName evidence="2">Cell surface protein</fullName>
    </submittedName>
</protein>
<dbReference type="KEGG" id="fgi:OP10G_3021"/>
<evidence type="ECO:0000259" key="1">
    <source>
        <dbReference type="Pfam" id="PF13360"/>
    </source>
</evidence>